<dbReference type="AlphaFoldDB" id="A0AAN6JLY3"/>
<accession>A0AAN6JLY3</accession>
<dbReference type="EMBL" id="JAPDMQ010000082">
    <property type="protein sequence ID" value="KAK0536143.1"/>
    <property type="molecule type" value="Genomic_DNA"/>
</dbReference>
<comment type="caution">
    <text evidence="2">The sequence shown here is derived from an EMBL/GenBank/DDBJ whole genome shotgun (WGS) entry which is preliminary data.</text>
</comment>
<evidence type="ECO:0000256" key="1">
    <source>
        <dbReference type="SAM" id="MobiDB-lite"/>
    </source>
</evidence>
<dbReference type="Proteomes" id="UP001176521">
    <property type="component" value="Unassembled WGS sequence"/>
</dbReference>
<proteinExistence type="predicted"/>
<organism evidence="2 3">
    <name type="scientific">Tilletia horrida</name>
    <dbReference type="NCBI Taxonomy" id="155126"/>
    <lineage>
        <taxon>Eukaryota</taxon>
        <taxon>Fungi</taxon>
        <taxon>Dikarya</taxon>
        <taxon>Basidiomycota</taxon>
        <taxon>Ustilaginomycotina</taxon>
        <taxon>Exobasidiomycetes</taxon>
        <taxon>Tilletiales</taxon>
        <taxon>Tilletiaceae</taxon>
        <taxon>Tilletia</taxon>
    </lineage>
</organism>
<feature type="region of interest" description="Disordered" evidence="1">
    <location>
        <begin position="808"/>
        <end position="827"/>
    </location>
</feature>
<evidence type="ECO:0000313" key="2">
    <source>
        <dbReference type="EMBL" id="KAK0536143.1"/>
    </source>
</evidence>
<keyword evidence="3" id="KW-1185">Reference proteome</keyword>
<evidence type="ECO:0000313" key="3">
    <source>
        <dbReference type="Proteomes" id="UP001176521"/>
    </source>
</evidence>
<feature type="region of interest" description="Disordered" evidence="1">
    <location>
        <begin position="664"/>
        <end position="686"/>
    </location>
</feature>
<sequence length="827" mass="91768">MQYVSRKTWLSPILSRNRSQEEHHEILANVRKMANASTRARHVASWFVFYIVERELSSPSKKNAVERTNSNTWLEFLASHERAIEHLYDQALRFAQHGTVFPSRHGANTDLSEAANTLAASYAKGFKEAYPFENAGQLSVTERSACAVEFKTAVLNAVQERLPNAIRQMVNHSGQFKELRQQTSSPDHNVKRLAQESLTQISIFKRWLFGSSTIAPNDELEVVRNIKAVLGDAVLSSFPFNGGPIQGGMRAFTKEPWRCIPLLLSVLSAFASSPHLTGAKPGVSWPLHRSFVKTMVKFDTHALADLSSTSPTHPVYPPNATSEEKSLARSAWRRSVFEHIFDMGRKPFRSQSWDVGASVKSDGFALNIQMVPSGMTSGWAPSSRGLTRKRRAQLKNMAQDPALSDEDRLATMRDPLSPLLNFNLLPTQVLLDIRHRVVFVDPGARNLLTALHIGSTAANPRVFRYSTKERRHRLGVALRRERQDQALRNLTPELRQALHDFNTASTSAPFQRGAFSSEAIQFWLTIWRQYAPTLRQIWEHSLHSELRMQAYSKRQEEAAALIRRFQDKFGSDAVVVFGSWTGWNVPGLPPVLQQHSLVKLLIDAGHQVYGIDEFRTSSFCPICSSPVYQAVTTQKDKYGQTKKLVPAHHLLLIALCVLPESQPHLDPSKKMSPKNRNPGNLAHRDKGDRQFTAAQGGMGAKGAAGPDYSYDTAQDEYEGPKVVPDDTSAAVRGQEDFQPATEDVSLGSGKQLTDAKGGIGVAATNEEGFSGAQADELYTAGVGVGAGGDQAELRSAQADEREIVRQGQKELKEHPVSTLRSGKEVQL</sequence>
<name>A0AAN6JLY3_9BASI</name>
<protein>
    <submittedName>
        <fullName evidence="2">Uncharacterized protein</fullName>
    </submittedName>
</protein>
<reference evidence="2" key="1">
    <citation type="journal article" date="2023" name="PhytoFront">
        <title>Draft Genome Resources of Seven Strains of Tilletia horrida, Causal Agent of Kernel Smut of Rice.</title>
        <authorList>
            <person name="Khanal S."/>
            <person name="Antony Babu S."/>
            <person name="Zhou X.G."/>
        </authorList>
    </citation>
    <scope>NUCLEOTIDE SEQUENCE</scope>
    <source>
        <strain evidence="2">TX3</strain>
    </source>
</reference>
<gene>
    <name evidence="2" type="ORF">OC842_002091</name>
</gene>